<protein>
    <recommendedName>
        <fullName evidence="2">CT398-like coiled coil hairpin domain-containing protein</fullName>
    </recommendedName>
</protein>
<dbReference type="EMBL" id="BAAANO010000018">
    <property type="protein sequence ID" value="GAA2009365.1"/>
    <property type="molecule type" value="Genomic_DNA"/>
</dbReference>
<evidence type="ECO:0000259" key="2">
    <source>
        <dbReference type="Pfam" id="PF24481"/>
    </source>
</evidence>
<name>A0ABN2TH47_9MICO</name>
<dbReference type="RefSeq" id="WP_344309308.1">
    <property type="nucleotide sequence ID" value="NZ_BAAANO010000018.1"/>
</dbReference>
<organism evidence="3 4">
    <name type="scientific">Brevibacterium samyangense</name>
    <dbReference type="NCBI Taxonomy" id="366888"/>
    <lineage>
        <taxon>Bacteria</taxon>
        <taxon>Bacillati</taxon>
        <taxon>Actinomycetota</taxon>
        <taxon>Actinomycetes</taxon>
        <taxon>Micrococcales</taxon>
        <taxon>Brevibacteriaceae</taxon>
        <taxon>Brevibacterium</taxon>
    </lineage>
</organism>
<proteinExistence type="predicted"/>
<keyword evidence="1" id="KW-0175">Coiled coil</keyword>
<dbReference type="Proteomes" id="UP001500755">
    <property type="component" value="Unassembled WGS sequence"/>
</dbReference>
<feature type="domain" description="CT398-like coiled coil hairpin" evidence="2">
    <location>
        <begin position="33"/>
        <end position="189"/>
    </location>
</feature>
<sequence>MSGTVLDTDGHTALLAWIDLSARLRRNAADAGQKDLLERLRALAGEHKARTAAIERSEAEREAAGVRAAAVQGDLDARGARITEMEAALHSGEGLTSKDLVALQADIAVAREKLEALEEEELGVMEEIETLEASITEARSALAEVASRGRELQAERTRTAERLTQEAEAFRTERGAVESRIPEPLVARLRRREAEGSIPAAELRGGACGACGEMLSAVQADAVRGAAPGTVFECETCEAVLVTTV</sequence>
<accession>A0ABN2TH47</accession>
<feature type="coiled-coil region" evidence="1">
    <location>
        <begin position="100"/>
        <end position="180"/>
    </location>
</feature>
<keyword evidence="4" id="KW-1185">Reference proteome</keyword>
<reference evidence="3 4" key="1">
    <citation type="journal article" date="2019" name="Int. J. Syst. Evol. Microbiol.">
        <title>The Global Catalogue of Microorganisms (GCM) 10K type strain sequencing project: providing services to taxonomists for standard genome sequencing and annotation.</title>
        <authorList>
            <consortium name="The Broad Institute Genomics Platform"/>
            <consortium name="The Broad Institute Genome Sequencing Center for Infectious Disease"/>
            <person name="Wu L."/>
            <person name="Ma J."/>
        </authorList>
    </citation>
    <scope>NUCLEOTIDE SEQUENCE [LARGE SCALE GENOMIC DNA]</scope>
    <source>
        <strain evidence="3 4">JCM 14546</strain>
    </source>
</reference>
<gene>
    <name evidence="3" type="ORF">GCM10009755_20110</name>
</gene>
<dbReference type="Gene3D" id="1.10.287.1490">
    <property type="match status" value="1"/>
</dbReference>
<evidence type="ECO:0000256" key="1">
    <source>
        <dbReference type="SAM" id="Coils"/>
    </source>
</evidence>
<comment type="caution">
    <text evidence="3">The sequence shown here is derived from an EMBL/GenBank/DDBJ whole genome shotgun (WGS) entry which is preliminary data.</text>
</comment>
<evidence type="ECO:0000313" key="4">
    <source>
        <dbReference type="Proteomes" id="UP001500755"/>
    </source>
</evidence>
<dbReference type="InterPro" id="IPR056003">
    <property type="entry name" value="CT398_CC_hairpin"/>
</dbReference>
<dbReference type="Pfam" id="PF24481">
    <property type="entry name" value="CT398_CC"/>
    <property type="match status" value="1"/>
</dbReference>
<evidence type="ECO:0000313" key="3">
    <source>
        <dbReference type="EMBL" id="GAA2009365.1"/>
    </source>
</evidence>